<dbReference type="GeneID" id="120267019"/>
<dbReference type="Gene3D" id="3.30.160.60">
    <property type="entry name" value="Classic Zinc Finger"/>
    <property type="match status" value="1"/>
</dbReference>
<dbReference type="RefSeq" id="XP_039130631.1">
    <property type="nucleotide sequence ID" value="XM_039274697.1"/>
</dbReference>
<dbReference type="AlphaFoldDB" id="A0AB40BT60"/>
<evidence type="ECO:0000313" key="5">
    <source>
        <dbReference type="RefSeq" id="XP_039130631.1"/>
    </source>
</evidence>
<feature type="domain" description="C2H2-type" evidence="3">
    <location>
        <begin position="98"/>
        <end position="125"/>
    </location>
</feature>
<dbReference type="GO" id="GO:0009736">
    <property type="term" value="P:cytokinin-activated signaling pathway"/>
    <property type="evidence" value="ECO:0007669"/>
    <property type="project" value="TreeGrafter"/>
</dbReference>
<name>A0AB40BT60_DIOCR</name>
<dbReference type="SUPFAM" id="SSF57667">
    <property type="entry name" value="beta-beta-alpha zinc fingers"/>
    <property type="match status" value="1"/>
</dbReference>
<accession>A0AB40BT60</accession>
<protein>
    <submittedName>
        <fullName evidence="5">Uncharacterized protein LOC120267019</fullName>
    </submittedName>
</protein>
<organism evidence="4 5">
    <name type="scientific">Dioscorea cayennensis subsp. rotundata</name>
    <name type="common">White Guinea yam</name>
    <name type="synonym">Dioscorea rotundata</name>
    <dbReference type="NCBI Taxonomy" id="55577"/>
    <lineage>
        <taxon>Eukaryota</taxon>
        <taxon>Viridiplantae</taxon>
        <taxon>Streptophyta</taxon>
        <taxon>Embryophyta</taxon>
        <taxon>Tracheophyta</taxon>
        <taxon>Spermatophyta</taxon>
        <taxon>Magnoliopsida</taxon>
        <taxon>Liliopsida</taxon>
        <taxon>Dioscoreales</taxon>
        <taxon>Dioscoreaceae</taxon>
        <taxon>Dioscorea</taxon>
    </lineage>
</organism>
<dbReference type="GO" id="GO:0003700">
    <property type="term" value="F:DNA-binding transcription factor activity"/>
    <property type="evidence" value="ECO:0007669"/>
    <property type="project" value="TreeGrafter"/>
</dbReference>
<dbReference type="GO" id="GO:0009740">
    <property type="term" value="P:gibberellic acid mediated signaling pathway"/>
    <property type="evidence" value="ECO:0007669"/>
    <property type="project" value="TreeGrafter"/>
</dbReference>
<evidence type="ECO:0000256" key="2">
    <source>
        <dbReference type="SAM" id="MobiDB-lite"/>
    </source>
</evidence>
<dbReference type="InterPro" id="IPR013087">
    <property type="entry name" value="Znf_C2H2_type"/>
</dbReference>
<keyword evidence="4" id="KW-1185">Reference proteome</keyword>
<evidence type="ECO:0000259" key="3">
    <source>
        <dbReference type="PROSITE" id="PS50157"/>
    </source>
</evidence>
<proteinExistence type="predicted"/>
<evidence type="ECO:0000313" key="4">
    <source>
        <dbReference type="Proteomes" id="UP001515500"/>
    </source>
</evidence>
<dbReference type="GO" id="GO:0010090">
    <property type="term" value="P:trichome morphogenesis"/>
    <property type="evidence" value="ECO:0007669"/>
    <property type="project" value="InterPro"/>
</dbReference>
<keyword evidence="1" id="KW-0863">Zinc-finger</keyword>
<dbReference type="PANTHER" id="PTHR46353:SF5">
    <property type="entry name" value="ZINC FINGER PROTEIN 5"/>
    <property type="match status" value="1"/>
</dbReference>
<dbReference type="PROSITE" id="PS00028">
    <property type="entry name" value="ZINC_FINGER_C2H2_1"/>
    <property type="match status" value="1"/>
</dbReference>
<keyword evidence="1" id="KW-0479">Metal-binding</keyword>
<dbReference type="GO" id="GO:0005634">
    <property type="term" value="C:nucleus"/>
    <property type="evidence" value="ECO:0007669"/>
    <property type="project" value="TreeGrafter"/>
</dbReference>
<dbReference type="PANTHER" id="PTHR46353">
    <property type="entry name" value="ZINC FINGER PROTEIN 5"/>
    <property type="match status" value="1"/>
</dbReference>
<dbReference type="PROSITE" id="PS50157">
    <property type="entry name" value="ZINC_FINGER_C2H2_2"/>
    <property type="match status" value="1"/>
</dbReference>
<dbReference type="GO" id="GO:0008270">
    <property type="term" value="F:zinc ion binding"/>
    <property type="evidence" value="ECO:0007669"/>
    <property type="project" value="UniProtKB-KW"/>
</dbReference>
<evidence type="ECO:0000256" key="1">
    <source>
        <dbReference type="PROSITE-ProRule" id="PRU00042"/>
    </source>
</evidence>
<dbReference type="GO" id="GO:0000976">
    <property type="term" value="F:transcription cis-regulatory region binding"/>
    <property type="evidence" value="ECO:0007669"/>
    <property type="project" value="TreeGrafter"/>
</dbReference>
<keyword evidence="1" id="KW-0862">Zinc</keyword>
<dbReference type="Proteomes" id="UP001515500">
    <property type="component" value="Chromosome 8"/>
</dbReference>
<feature type="region of interest" description="Disordered" evidence="2">
    <location>
        <begin position="242"/>
        <end position="266"/>
    </location>
</feature>
<feature type="compositionally biased region" description="Polar residues" evidence="2">
    <location>
        <begin position="254"/>
        <end position="266"/>
    </location>
</feature>
<reference evidence="5" key="1">
    <citation type="submission" date="2025-08" db="UniProtKB">
        <authorList>
            <consortium name="RefSeq"/>
        </authorList>
    </citation>
    <scope>IDENTIFICATION</scope>
</reference>
<gene>
    <name evidence="5" type="primary">LOC120267019</name>
</gene>
<dbReference type="InterPro" id="IPR044299">
    <property type="entry name" value="GIS3/ZFP5/ZFP6"/>
</dbReference>
<dbReference type="InterPro" id="IPR036236">
    <property type="entry name" value="Znf_C2H2_sf"/>
</dbReference>
<sequence length="266" mass="29696">MGRDPLNSGSASTSVIQLKSNNCPVSCNKEEKKLRLFGFELDASDHKANEKERYLSNSVEDVDAKEDGVLISSHSFSVAKQKSDKEKCFIPEAENKKYGCQFCLKEFANSQALGGHQNAHKKERLKKKRLELQARKAGINYYLQPLIKSHGLGYNNSSRWSYDTPRCVPEFLLLEESHGSFKPMDQSFYMNGLCNSGVPAFEFRASVPQSTCSFGMMQPDLLKENMPVILKPLSFSSSGQNHKTLDLQLGPPTARSTLFTSPKNGL</sequence>